<dbReference type="GO" id="GO:0005789">
    <property type="term" value="C:endoplasmic reticulum membrane"/>
    <property type="evidence" value="ECO:0007669"/>
    <property type="project" value="TreeGrafter"/>
</dbReference>
<dbReference type="EMBL" id="HACM01005614">
    <property type="protein sequence ID" value="CRZ06056.1"/>
    <property type="molecule type" value="Transcribed_RNA"/>
</dbReference>
<feature type="transmembrane region" description="Helical" evidence="1">
    <location>
        <begin position="131"/>
        <end position="152"/>
    </location>
</feature>
<evidence type="ECO:0008006" key="3">
    <source>
        <dbReference type="Google" id="ProtNLM"/>
    </source>
</evidence>
<sequence>MDLDHLVRAVVAPIFVVLVSILIATKSTRLGNKSRFHLRRMLFHVTIGLTCAAVGQYFIPPFLCTYVLTTSIIVFYVLHQIRLISPPFNARFNRLFSFLLRPSEFDSLPTAFYFLIGMNIAITFFDADIAILSILFLAIGDPTASLFGTWLASGDSIRFSNGKTVIGALANFTACSITGILYLRSTHSQTYMIYSVIGALAASLSELITLPGVDDNLAIPLTSALALTALRRLLPVK</sequence>
<dbReference type="AlphaFoldDB" id="A0A0H5QWP8"/>
<evidence type="ECO:0000313" key="2">
    <source>
        <dbReference type="EMBL" id="CRZ06056.1"/>
    </source>
</evidence>
<keyword evidence="1" id="KW-0812">Transmembrane</keyword>
<evidence type="ECO:0000256" key="1">
    <source>
        <dbReference type="SAM" id="Phobius"/>
    </source>
</evidence>
<keyword evidence="1" id="KW-1133">Transmembrane helix</keyword>
<feature type="transmembrane region" description="Helical" evidence="1">
    <location>
        <begin position="105"/>
        <end position="125"/>
    </location>
</feature>
<feature type="transmembrane region" description="Helical" evidence="1">
    <location>
        <begin position="164"/>
        <end position="185"/>
    </location>
</feature>
<keyword evidence="1" id="KW-0472">Membrane</keyword>
<dbReference type="PANTHER" id="PTHR31303">
    <property type="entry name" value="CTP-DEPENDENT DIACYLGLYCEROL KINASE 1"/>
    <property type="match status" value="1"/>
</dbReference>
<dbReference type="PANTHER" id="PTHR31303:SF1">
    <property type="entry name" value="CTP-DEPENDENT DIACYLGLYCEROL KINASE 1"/>
    <property type="match status" value="1"/>
</dbReference>
<feature type="transmembrane region" description="Helical" evidence="1">
    <location>
        <begin position="191"/>
        <end position="210"/>
    </location>
</feature>
<feature type="transmembrane region" description="Helical" evidence="1">
    <location>
        <begin position="65"/>
        <end position="84"/>
    </location>
</feature>
<organism evidence="2">
    <name type="scientific">Spongospora subterranea</name>
    <dbReference type="NCBI Taxonomy" id="70186"/>
    <lineage>
        <taxon>Eukaryota</taxon>
        <taxon>Sar</taxon>
        <taxon>Rhizaria</taxon>
        <taxon>Endomyxa</taxon>
        <taxon>Phytomyxea</taxon>
        <taxon>Plasmodiophorida</taxon>
        <taxon>Plasmodiophoridae</taxon>
        <taxon>Spongospora</taxon>
    </lineage>
</organism>
<dbReference type="GO" id="GO:0006654">
    <property type="term" value="P:phosphatidic acid biosynthetic process"/>
    <property type="evidence" value="ECO:0007669"/>
    <property type="project" value="TreeGrafter"/>
</dbReference>
<name>A0A0H5QWP8_9EUKA</name>
<dbReference type="GO" id="GO:0004143">
    <property type="term" value="F:ATP-dependent diacylglycerol kinase activity"/>
    <property type="evidence" value="ECO:0007669"/>
    <property type="project" value="InterPro"/>
</dbReference>
<protein>
    <recommendedName>
        <fullName evidence="3">Dolichol kinase</fullName>
    </recommendedName>
</protein>
<accession>A0A0H5QWP8</accession>
<reference evidence="2" key="1">
    <citation type="submission" date="2015-04" db="EMBL/GenBank/DDBJ databases">
        <title>The genome sequence of the plant pathogenic Rhizarian Plasmodiophora brassicae reveals insights in its biotrophic life cycle and the origin of chitin synthesis.</title>
        <authorList>
            <person name="Schwelm A."/>
            <person name="Fogelqvist J."/>
            <person name="Knaust A."/>
            <person name="Julke S."/>
            <person name="Lilja T."/>
            <person name="Dhandapani V."/>
            <person name="Bonilla-Rosso G."/>
            <person name="Karlsson M."/>
            <person name="Shevchenko A."/>
            <person name="Choi S.R."/>
            <person name="Kim H.G."/>
            <person name="Park J.Y."/>
            <person name="Lim Y.P."/>
            <person name="Ludwig-Muller J."/>
            <person name="Dixelius C."/>
        </authorList>
    </citation>
    <scope>NUCLEOTIDE SEQUENCE</scope>
    <source>
        <tissue evidence="2">Potato root galls</tissue>
    </source>
</reference>
<feature type="transmembrane region" description="Helical" evidence="1">
    <location>
        <begin position="6"/>
        <end position="25"/>
    </location>
</feature>
<proteinExistence type="predicted"/>
<dbReference type="InterPro" id="IPR037997">
    <property type="entry name" value="Dgk1-like"/>
</dbReference>